<gene>
    <name evidence="1" type="ORF">YPIP275_4510</name>
</gene>
<dbReference type="Proteomes" id="UP000004430">
    <property type="component" value="Unassembled WGS sequence"/>
</dbReference>
<dbReference type="AlphaFoldDB" id="A0AAV3BJE9"/>
<comment type="caution">
    <text evidence="1">The sequence shown here is derived from an EMBL/GenBank/DDBJ whole genome shotgun (WGS) entry which is preliminary data.</text>
</comment>
<evidence type="ECO:0000313" key="2">
    <source>
        <dbReference type="Proteomes" id="UP000004430"/>
    </source>
</evidence>
<sequence length="46" mass="5199">MNFSLFDVVMSDIDMPESELKKGMKGVISITTRTIKPYILIRLIPG</sequence>
<protein>
    <submittedName>
        <fullName evidence="1">Uncharacterized protein</fullName>
    </submittedName>
</protein>
<evidence type="ECO:0000313" key="1">
    <source>
        <dbReference type="EMBL" id="EDR33831.1"/>
    </source>
</evidence>
<reference evidence="1 2" key="2">
    <citation type="submission" date="2010-03" db="EMBL/GenBank/DDBJ databases">
        <authorList>
            <person name="Payne S.H."/>
            <person name="Sutton G.G."/>
        </authorList>
    </citation>
    <scope>NUCLEOTIDE SEQUENCE [LARGE SCALE GENOMIC DNA]</scope>
    <source>
        <strain evidence="1 2">IP275</strain>
    </source>
</reference>
<accession>A0AAV3BJE9</accession>
<proteinExistence type="predicted"/>
<name>A0AAV3BJE9_YERPE</name>
<dbReference type="RefSeq" id="WP_002209510.1">
    <property type="nucleotide sequence ID" value="NZ_AAOS02000005.1"/>
</dbReference>
<dbReference type="EMBL" id="AAOS02000005">
    <property type="protein sequence ID" value="EDR33831.1"/>
    <property type="molecule type" value="Genomic_DNA"/>
</dbReference>
<organism evidence="1 2">
    <name type="scientific">Yersinia pestis biovar Orientalis str. IP275</name>
    <dbReference type="NCBI Taxonomy" id="373665"/>
    <lineage>
        <taxon>Bacteria</taxon>
        <taxon>Pseudomonadati</taxon>
        <taxon>Pseudomonadota</taxon>
        <taxon>Gammaproteobacteria</taxon>
        <taxon>Enterobacterales</taxon>
        <taxon>Yersiniaceae</taxon>
        <taxon>Yersinia</taxon>
    </lineage>
</organism>
<reference evidence="1 2" key="1">
    <citation type="submission" date="2008-01" db="EMBL/GenBank/DDBJ databases">
        <title>Yersinia pestis Strain IP275 project at JCVI/TIGR.</title>
        <authorList>
            <person name="Ravel J."/>
            <person name="Eppinger M."/>
            <person name="Fricke W.F."/>
            <person name="Rosovitz M."/>
            <person name="Lindler L.E."/>
            <person name="Bearden S."/>
            <person name="Shriefer M."/>
        </authorList>
    </citation>
    <scope>NUCLEOTIDE SEQUENCE [LARGE SCALE GENOMIC DNA]</scope>
    <source>
        <strain evidence="1 2">IP275</strain>
    </source>
</reference>